<organism evidence="12 13">
    <name type="scientific">Georhizobium profundi</name>
    <dbReference type="NCBI Taxonomy" id="2341112"/>
    <lineage>
        <taxon>Bacteria</taxon>
        <taxon>Pseudomonadati</taxon>
        <taxon>Pseudomonadota</taxon>
        <taxon>Alphaproteobacteria</taxon>
        <taxon>Hyphomicrobiales</taxon>
        <taxon>Rhizobiaceae</taxon>
        <taxon>Georhizobium</taxon>
    </lineage>
</organism>
<dbReference type="SMART" id="SM00984">
    <property type="entry name" value="UDPG_MGDP_dh_C"/>
    <property type="match status" value="1"/>
</dbReference>
<evidence type="ECO:0000256" key="7">
    <source>
        <dbReference type="PIRNR" id="PIRNR000124"/>
    </source>
</evidence>
<dbReference type="InterPro" id="IPR008927">
    <property type="entry name" value="6-PGluconate_DH-like_C_sf"/>
</dbReference>
<feature type="binding site" evidence="9">
    <location>
        <begin position="242"/>
        <end position="246"/>
    </location>
    <ligand>
        <name>substrate</name>
    </ligand>
</feature>
<feature type="binding site" evidence="10">
    <location>
        <position position="118"/>
    </location>
    <ligand>
        <name>NAD(+)</name>
        <dbReference type="ChEBI" id="CHEBI:57540"/>
    </ligand>
</feature>
<dbReference type="KEGG" id="abaw:D5400_06225"/>
<dbReference type="InterPro" id="IPR001732">
    <property type="entry name" value="UDP-Glc/GDP-Man_DH_N"/>
</dbReference>
<comment type="similarity">
    <text evidence="2 7">Belongs to the UDP-glucose/GDP-mannose dehydrogenase family.</text>
</comment>
<dbReference type="GO" id="GO:0003979">
    <property type="term" value="F:UDP-glucose 6-dehydrogenase activity"/>
    <property type="evidence" value="ECO:0007669"/>
    <property type="project" value="UniProtKB-EC"/>
</dbReference>
<dbReference type="Pfam" id="PF03720">
    <property type="entry name" value="UDPG_MGDP_dh_C"/>
    <property type="match status" value="1"/>
</dbReference>
<dbReference type="InterPro" id="IPR017476">
    <property type="entry name" value="UDP-Glc/GDP-Man"/>
</dbReference>
<dbReference type="InterPro" id="IPR014026">
    <property type="entry name" value="UDP-Glc/GDP-Man_DH_dimer"/>
</dbReference>
<feature type="domain" description="UDP-glucose/GDP-mannose dehydrogenase C-terminal" evidence="11">
    <location>
        <begin position="300"/>
        <end position="387"/>
    </location>
</feature>
<dbReference type="SUPFAM" id="SSF48179">
    <property type="entry name" value="6-phosphogluconate dehydrogenase C-terminal domain-like"/>
    <property type="match status" value="1"/>
</dbReference>
<feature type="binding site" evidence="10">
    <location>
        <position position="29"/>
    </location>
    <ligand>
        <name>NAD(+)</name>
        <dbReference type="ChEBI" id="CHEBI:57540"/>
    </ligand>
</feature>
<comment type="catalytic activity">
    <reaction evidence="6 7">
        <text>UDP-alpha-D-glucose + 2 NAD(+) + H2O = UDP-alpha-D-glucuronate + 2 NADH + 3 H(+)</text>
        <dbReference type="Rhea" id="RHEA:23596"/>
        <dbReference type="ChEBI" id="CHEBI:15377"/>
        <dbReference type="ChEBI" id="CHEBI:15378"/>
        <dbReference type="ChEBI" id="CHEBI:57540"/>
        <dbReference type="ChEBI" id="CHEBI:57945"/>
        <dbReference type="ChEBI" id="CHEBI:58052"/>
        <dbReference type="ChEBI" id="CHEBI:58885"/>
        <dbReference type="EC" id="1.1.1.22"/>
    </reaction>
</comment>
<evidence type="ECO:0000256" key="8">
    <source>
        <dbReference type="PIRSR" id="PIRSR500134-1"/>
    </source>
</evidence>
<feature type="binding site" evidence="9">
    <location>
        <position position="388"/>
    </location>
    <ligand>
        <name>substrate</name>
    </ligand>
</feature>
<dbReference type="PIRSF" id="PIRSF500134">
    <property type="entry name" value="UDPglc_DH_bac"/>
    <property type="match status" value="1"/>
</dbReference>
<feature type="binding site" evidence="10">
    <location>
        <position position="256"/>
    </location>
    <ligand>
        <name>NAD(+)</name>
        <dbReference type="ChEBI" id="CHEBI:57540"/>
    </ligand>
</feature>
<dbReference type="InterPro" id="IPR014027">
    <property type="entry name" value="UDP-Glc/GDP-Man_DH_C"/>
</dbReference>
<feature type="active site" description="Nucleophile" evidence="8">
    <location>
        <position position="253"/>
    </location>
</feature>
<reference evidence="12 13" key="1">
    <citation type="submission" date="2018-09" db="EMBL/GenBank/DDBJ databases">
        <title>Marinorhizobium profundi gen. nov., sp. nov., isolated from a deep-sea sediment sample from the New Britain Trench and proposal of Marinorhizobiaceae fam. nov. in the order Rhizobiales of the class Alphaproteobacteria.</title>
        <authorList>
            <person name="Cao J."/>
        </authorList>
    </citation>
    <scope>NUCLEOTIDE SEQUENCE [LARGE SCALE GENOMIC DNA]</scope>
    <source>
        <strain evidence="12 13">WS11</strain>
    </source>
</reference>
<dbReference type="Pfam" id="PF00984">
    <property type="entry name" value="UDPG_MGDP_dh"/>
    <property type="match status" value="1"/>
</dbReference>
<dbReference type="GO" id="GO:0006065">
    <property type="term" value="P:UDP-glucuronate biosynthetic process"/>
    <property type="evidence" value="ECO:0007669"/>
    <property type="project" value="UniProtKB-UniPathway"/>
</dbReference>
<dbReference type="SUPFAM" id="SSF51735">
    <property type="entry name" value="NAD(P)-binding Rossmann-fold domains"/>
    <property type="match status" value="1"/>
</dbReference>
<protein>
    <recommendedName>
        <fullName evidence="3 7">UDP-glucose 6-dehydrogenase</fullName>
        <ecNumber evidence="3 7">1.1.1.22</ecNumber>
    </recommendedName>
</protein>
<dbReference type="InterPro" id="IPR013328">
    <property type="entry name" value="6PGD_dom2"/>
</dbReference>
<feature type="binding site" evidence="10">
    <location>
        <position position="34"/>
    </location>
    <ligand>
        <name>NAD(+)</name>
        <dbReference type="ChEBI" id="CHEBI:57540"/>
    </ligand>
</feature>
<dbReference type="UniPathway" id="UPA00038">
    <property type="reaction ID" value="UER00491"/>
</dbReference>
<dbReference type="EMBL" id="CP032509">
    <property type="protein sequence ID" value="AZN73620.1"/>
    <property type="molecule type" value="Genomic_DNA"/>
</dbReference>
<feature type="binding site" evidence="9">
    <location>
        <position position="197"/>
    </location>
    <ligand>
        <name>substrate</name>
    </ligand>
</feature>
<gene>
    <name evidence="12" type="ORF">D5400_06225</name>
</gene>
<evidence type="ECO:0000259" key="11">
    <source>
        <dbReference type="SMART" id="SM00984"/>
    </source>
</evidence>
<dbReference type="GO" id="GO:0000271">
    <property type="term" value="P:polysaccharide biosynthetic process"/>
    <property type="evidence" value="ECO:0007669"/>
    <property type="project" value="InterPro"/>
</dbReference>
<feature type="binding site" evidence="10">
    <location>
        <position position="314"/>
    </location>
    <ligand>
        <name>NAD(+)</name>
        <dbReference type="ChEBI" id="CHEBI:57540"/>
    </ligand>
</feature>
<evidence type="ECO:0000256" key="5">
    <source>
        <dbReference type="ARBA" id="ARBA00023027"/>
    </source>
</evidence>
<feature type="binding site" evidence="9">
    <location>
        <position position="306"/>
    </location>
    <ligand>
        <name>substrate</name>
    </ligand>
</feature>
<dbReference type="NCBIfam" id="TIGR03026">
    <property type="entry name" value="NDP-sugDHase"/>
    <property type="match status" value="1"/>
</dbReference>
<evidence type="ECO:0000256" key="3">
    <source>
        <dbReference type="ARBA" id="ARBA00012954"/>
    </source>
</evidence>
<dbReference type="GO" id="GO:0051287">
    <property type="term" value="F:NAD binding"/>
    <property type="evidence" value="ECO:0007669"/>
    <property type="project" value="InterPro"/>
</dbReference>
<feature type="binding site" evidence="10">
    <location>
        <position position="83"/>
    </location>
    <ligand>
        <name>NAD(+)</name>
        <dbReference type="ChEBI" id="CHEBI:57540"/>
    </ligand>
</feature>
<evidence type="ECO:0000256" key="2">
    <source>
        <dbReference type="ARBA" id="ARBA00006601"/>
    </source>
</evidence>
<dbReference type="PIRSF" id="PIRSF000124">
    <property type="entry name" value="UDPglc_GDPman_dh"/>
    <property type="match status" value="1"/>
</dbReference>
<keyword evidence="4 7" id="KW-0560">Oxidoreductase</keyword>
<dbReference type="Pfam" id="PF03721">
    <property type="entry name" value="UDPG_MGDP_dh_N"/>
    <property type="match status" value="1"/>
</dbReference>
<feature type="binding site" evidence="9">
    <location>
        <begin position="142"/>
        <end position="145"/>
    </location>
    <ligand>
        <name>substrate</name>
    </ligand>
</feature>
<evidence type="ECO:0000256" key="10">
    <source>
        <dbReference type="PIRSR" id="PIRSR500134-3"/>
    </source>
</evidence>
<dbReference type="InterPro" id="IPR036220">
    <property type="entry name" value="UDP-Glc/GDP-Man_DH_C_sf"/>
</dbReference>
<dbReference type="Gene3D" id="1.10.1040.10">
    <property type="entry name" value="N-(1-d-carboxylethyl)-l-norvaline Dehydrogenase, domain 2"/>
    <property type="match status" value="1"/>
</dbReference>
<proteinExistence type="inferred from homology"/>
<feature type="binding site" evidence="9">
    <location>
        <position position="250"/>
    </location>
    <ligand>
        <name>substrate</name>
    </ligand>
</feature>
<dbReference type="OrthoDB" id="9803238at2"/>
<dbReference type="PANTHER" id="PTHR43750">
    <property type="entry name" value="UDP-GLUCOSE 6-DEHYDROGENASE TUAD"/>
    <property type="match status" value="1"/>
</dbReference>
<evidence type="ECO:0000256" key="9">
    <source>
        <dbReference type="PIRSR" id="PIRSR500134-2"/>
    </source>
</evidence>
<feature type="binding site" evidence="9">
    <location>
        <position position="307"/>
    </location>
    <ligand>
        <name>substrate</name>
    </ligand>
</feature>
<dbReference type="EC" id="1.1.1.22" evidence="3 7"/>
<dbReference type="InterPro" id="IPR036291">
    <property type="entry name" value="NAD(P)-bd_dom_sf"/>
</dbReference>
<keyword evidence="13" id="KW-1185">Reference proteome</keyword>
<dbReference type="Proteomes" id="UP000268192">
    <property type="component" value="Chromosome"/>
</dbReference>
<accession>A0A3Q8XRJ4</accession>
<dbReference type="InterPro" id="IPR028357">
    <property type="entry name" value="UDPglc_DH_bac"/>
</dbReference>
<evidence type="ECO:0000256" key="1">
    <source>
        <dbReference type="ARBA" id="ARBA00004701"/>
    </source>
</evidence>
<evidence type="ECO:0000313" key="13">
    <source>
        <dbReference type="Proteomes" id="UP000268192"/>
    </source>
</evidence>
<comment type="pathway">
    <text evidence="1">Nucleotide-sugar biosynthesis; UDP-alpha-D-glucuronate biosynthesis; UDP-alpha-D-glucuronate from UDP-alpha-D-glucose: step 1/1.</text>
</comment>
<evidence type="ECO:0000313" key="12">
    <source>
        <dbReference type="EMBL" id="AZN73620.1"/>
    </source>
</evidence>
<sequence length="388" mass="43040">MKIAVAGAGYVGLSNAVLLAAAHDVVVYDVDDDRVAKINAKKSPIADEDIERFLLERDLSISATTNDQAAFEGADYVIVATPTNYDTHTNRFDTQSVEGVVQTVRSINSTAVIVIKSTVPVGYTAHLSAKTSDCRILFSPEFLREGRALRDNLFPSRIVVGGLRQDAEAFADILRSASSNPDVSILLTGSSEAESIKLFSNSYLAMRVAFFNELDTYSITNGLDTQSIIEGVGLDPRIGSHYNNPSFGYGGYCLPKDTKQLLANFENIPQSLIRAVVEANDVRKDFIADRVASMSPRVVGVFRLIMKKDSDNFRESSIQGILQRIRDRGIEVLIYEPNLSENRFLECEVVRDVSDFKNRSNIIISNRKFEELEDVTHKVYTRDIFGKD</sequence>
<name>A0A3Q8XRJ4_9HYPH</name>
<dbReference type="AlphaFoldDB" id="A0A3Q8XRJ4"/>
<dbReference type="Gene3D" id="3.40.50.720">
    <property type="entry name" value="NAD(P)-binding Rossmann-like Domain"/>
    <property type="match status" value="2"/>
</dbReference>
<evidence type="ECO:0000256" key="6">
    <source>
        <dbReference type="ARBA" id="ARBA00047473"/>
    </source>
</evidence>
<evidence type="ECO:0000256" key="4">
    <source>
        <dbReference type="ARBA" id="ARBA00023002"/>
    </source>
</evidence>
<dbReference type="SUPFAM" id="SSF52413">
    <property type="entry name" value="UDP-glucose/GDP-mannose dehydrogenase C-terminal domain"/>
    <property type="match status" value="1"/>
</dbReference>
<keyword evidence="5 7" id="KW-0520">NAD</keyword>
<feature type="binding site" evidence="10">
    <location>
        <position position="145"/>
    </location>
    <ligand>
        <name>NAD(+)</name>
        <dbReference type="ChEBI" id="CHEBI:57540"/>
    </ligand>
</feature>
<dbReference type="PANTHER" id="PTHR43750:SF2">
    <property type="entry name" value="UDP-GLUCOSE 6-DEHYDROGENASE"/>
    <property type="match status" value="1"/>
</dbReference>